<evidence type="ECO:0000256" key="1">
    <source>
        <dbReference type="SAM" id="Coils"/>
    </source>
</evidence>
<protein>
    <recommendedName>
        <fullName evidence="2">Mixed lineage kinase domain-containing protein</fullName>
    </recommendedName>
</protein>
<dbReference type="InterPro" id="IPR036537">
    <property type="entry name" value="Adaptor_Cbl_N_dom_sf"/>
</dbReference>
<dbReference type="InterPro" id="IPR054000">
    <property type="entry name" value="MLKL_N"/>
</dbReference>
<dbReference type="Pfam" id="PF22215">
    <property type="entry name" value="MLKL_N"/>
    <property type="match status" value="1"/>
</dbReference>
<dbReference type="Proteomes" id="UP000314294">
    <property type="component" value="Unassembled WGS sequence"/>
</dbReference>
<dbReference type="OrthoDB" id="4062651at2759"/>
<feature type="coiled-coil region" evidence="1">
    <location>
        <begin position="111"/>
        <end position="138"/>
    </location>
</feature>
<evidence type="ECO:0000259" key="2">
    <source>
        <dbReference type="Pfam" id="PF22215"/>
    </source>
</evidence>
<name>A0A4Z2GF57_9TELE</name>
<dbReference type="EMBL" id="SRLO01000558">
    <property type="protein sequence ID" value="TNN52147.1"/>
    <property type="molecule type" value="Genomic_DNA"/>
</dbReference>
<evidence type="ECO:0000313" key="4">
    <source>
        <dbReference type="Proteomes" id="UP000314294"/>
    </source>
</evidence>
<dbReference type="AlphaFoldDB" id="A0A4Z2GF57"/>
<comment type="caution">
    <text evidence="3">The sequence shown here is derived from an EMBL/GenBank/DDBJ whole genome shotgun (WGS) entry which is preliminary data.</text>
</comment>
<sequence>MWPTVAPGLSYSRKRTCDVPYNSYVRSGSLPWGSSATQPKITASLSRQLVMDNKELYLSSLDMSMHLCTTIYQMADNAKTNKRKCQEIVQRVKALEALLFTIKKKKHDEISESVENALKELCNSLKSLKKLMEKVSQNNAITNFTRSKTRRNDKFTDVDERLIDNFKALCEFFLIDQGKNPSMRAQMTQFNATPPMMPDPRAQMTQFNATPPMMPDPRAQMTQPNATAPMMPDPRAQMTQPNAMTYMMPDPRAQMTQPNAMTYMMPDPRAQMTQPNAITYMMADPRAQMTQPNATTYMTMHPAGTPYPSQSTMPTFTMRNPTIPVAFSASMPSKEMSNSISPLSSILFPTPTHHNSTTGMMAPMNVSRQTTPAVQWVFTEARSSQ</sequence>
<feature type="domain" description="Mixed lineage kinase" evidence="2">
    <location>
        <begin position="65"/>
        <end position="181"/>
    </location>
</feature>
<gene>
    <name evidence="3" type="ORF">EYF80_037686</name>
</gene>
<dbReference type="Gene3D" id="1.20.930.20">
    <property type="entry name" value="Adaptor protein Cbl, N-terminal domain"/>
    <property type="match status" value="1"/>
</dbReference>
<dbReference type="CDD" id="cd21037">
    <property type="entry name" value="MLKL_NTD"/>
    <property type="match status" value="1"/>
</dbReference>
<proteinExistence type="predicted"/>
<evidence type="ECO:0000313" key="3">
    <source>
        <dbReference type="EMBL" id="TNN52147.1"/>
    </source>
</evidence>
<organism evidence="3 4">
    <name type="scientific">Liparis tanakae</name>
    <name type="common">Tanaka's snailfish</name>
    <dbReference type="NCBI Taxonomy" id="230148"/>
    <lineage>
        <taxon>Eukaryota</taxon>
        <taxon>Metazoa</taxon>
        <taxon>Chordata</taxon>
        <taxon>Craniata</taxon>
        <taxon>Vertebrata</taxon>
        <taxon>Euteleostomi</taxon>
        <taxon>Actinopterygii</taxon>
        <taxon>Neopterygii</taxon>
        <taxon>Teleostei</taxon>
        <taxon>Neoteleostei</taxon>
        <taxon>Acanthomorphata</taxon>
        <taxon>Eupercaria</taxon>
        <taxon>Perciformes</taxon>
        <taxon>Cottioidei</taxon>
        <taxon>Cottales</taxon>
        <taxon>Liparidae</taxon>
        <taxon>Liparis</taxon>
    </lineage>
</organism>
<reference evidence="3 4" key="1">
    <citation type="submission" date="2019-03" db="EMBL/GenBank/DDBJ databases">
        <title>First draft genome of Liparis tanakae, snailfish: a comprehensive survey of snailfish specific genes.</title>
        <authorList>
            <person name="Kim W."/>
            <person name="Song I."/>
            <person name="Jeong J.-H."/>
            <person name="Kim D."/>
            <person name="Kim S."/>
            <person name="Ryu S."/>
            <person name="Song J.Y."/>
            <person name="Lee S.K."/>
        </authorList>
    </citation>
    <scope>NUCLEOTIDE SEQUENCE [LARGE SCALE GENOMIC DNA]</scope>
    <source>
        <tissue evidence="3">Muscle</tissue>
    </source>
</reference>
<keyword evidence="4" id="KW-1185">Reference proteome</keyword>
<accession>A0A4Z2GF57</accession>
<keyword evidence="1" id="KW-0175">Coiled coil</keyword>
<dbReference type="GO" id="GO:0007166">
    <property type="term" value="P:cell surface receptor signaling pathway"/>
    <property type="evidence" value="ECO:0007669"/>
    <property type="project" value="InterPro"/>
</dbReference>
<dbReference type="InterPro" id="IPR059179">
    <property type="entry name" value="MLKL-like_MCAfunc"/>
</dbReference>